<evidence type="ECO:0000256" key="1">
    <source>
        <dbReference type="ARBA" id="ARBA00023450"/>
    </source>
</evidence>
<sequence>MNDTTTAHLRESVLRHEYTEALAAVVADEQAIARAEAARVSHLARAAELGDLLAERSAAVEGRRCTAVDREWARRSLAAELCCLSRRSERTVARLVNEAESLVAILPATVDALAQGSISYLHVRALLSHARTLPSDAVCEFEVAVLPDAEALTPARFDERARRLREHLHPESIAERSRQAHDDRGVWLDAERDGMATLHHHLAAVDALAIHDLLDRTARSLRAPDEPRTQLQLRSDVFRDLLLDPAPCGATAPGGAPASPSPTHTVDSASPSRFPSRPHAIDSRPTARRPRITPTVIVTIPADTLHRGALTPAGRPHRSADAQAGLPHRGATIPADTLHRGARTPAGRPHSGGVHTVDDMLHRRSDASDYTPHHDADAPADLLGYGPIHGSAARRLAAGASSVFELVYDPATGAPLSFGRTRYSPPAALRALLQHDDRTCRFPGCSRSADRCELDHTLAWEDGGTTDPTNLAHLCSRHHHLKHSRGWSVTQDPSGSRTLTWSTPTGSHHTTTPQGRPAEPRPSPSRPPVASSSPPPPTVTSCPSGQSAASSPPWPAADSSPSRLDRSHSALMPLAAERSQTEHTASSQSEQRRPTASAMFARPDARTASTAHPPRHGTADSLRARSSHARVAFGPVPDPTTDSETPSLHAGARGILAE</sequence>
<name>A0AB39BL05_9MICO</name>
<dbReference type="Gene3D" id="1.10.30.50">
    <property type="match status" value="1"/>
</dbReference>
<dbReference type="SMART" id="SM00507">
    <property type="entry name" value="HNHc"/>
    <property type="match status" value="1"/>
</dbReference>
<feature type="region of interest" description="Disordered" evidence="2">
    <location>
        <begin position="482"/>
        <end position="658"/>
    </location>
</feature>
<feature type="compositionally biased region" description="Low complexity" evidence="2">
    <location>
        <begin position="539"/>
        <end position="562"/>
    </location>
</feature>
<feature type="region of interest" description="Disordered" evidence="2">
    <location>
        <begin position="245"/>
        <end position="293"/>
    </location>
</feature>
<feature type="compositionally biased region" description="Low complexity" evidence="2">
    <location>
        <begin position="500"/>
        <end position="513"/>
    </location>
</feature>
<dbReference type="InterPro" id="IPR003615">
    <property type="entry name" value="HNH_nuc"/>
</dbReference>
<feature type="domain" description="HNH nuclease" evidence="3">
    <location>
        <begin position="428"/>
        <end position="480"/>
    </location>
</feature>
<dbReference type="InterPro" id="IPR002711">
    <property type="entry name" value="HNH"/>
</dbReference>
<dbReference type="RefSeq" id="WP_368499164.1">
    <property type="nucleotide sequence ID" value="NZ_CP162511.1"/>
</dbReference>
<feature type="compositionally biased region" description="Low complexity" evidence="2">
    <location>
        <begin position="245"/>
        <end position="263"/>
    </location>
</feature>
<dbReference type="Pfam" id="PF02720">
    <property type="entry name" value="DUF222"/>
    <property type="match status" value="1"/>
</dbReference>
<protein>
    <submittedName>
        <fullName evidence="4">DUF222 domain-containing protein</fullName>
    </submittedName>
</protein>
<dbReference type="Pfam" id="PF01844">
    <property type="entry name" value="HNH"/>
    <property type="match status" value="1"/>
</dbReference>
<dbReference type="GO" id="GO:0003676">
    <property type="term" value="F:nucleic acid binding"/>
    <property type="evidence" value="ECO:0007669"/>
    <property type="project" value="InterPro"/>
</dbReference>
<dbReference type="InterPro" id="IPR003870">
    <property type="entry name" value="DUF222"/>
</dbReference>
<feature type="region of interest" description="Disordered" evidence="2">
    <location>
        <begin position="307"/>
        <end position="356"/>
    </location>
</feature>
<dbReference type="CDD" id="cd00085">
    <property type="entry name" value="HNHc"/>
    <property type="match status" value="1"/>
</dbReference>
<evidence type="ECO:0000256" key="2">
    <source>
        <dbReference type="SAM" id="MobiDB-lite"/>
    </source>
</evidence>
<dbReference type="AlphaFoldDB" id="A0AB39BL05"/>
<reference evidence="4" key="1">
    <citation type="submission" date="2024-05" db="EMBL/GenBank/DDBJ databases">
        <title>Herbiconiux sp. A18JL235.</title>
        <authorList>
            <person name="Zhang G."/>
        </authorList>
    </citation>
    <scope>NUCLEOTIDE SEQUENCE</scope>
    <source>
        <strain evidence="4">A18JL235</strain>
    </source>
</reference>
<comment type="similarity">
    <text evidence="1">Belongs to the Rv1128c/1148c/1588c/1702c/1945/3466 family.</text>
</comment>
<organism evidence="4">
    <name type="scientific">Herbiconiux sp. A18JL235</name>
    <dbReference type="NCBI Taxonomy" id="3152363"/>
    <lineage>
        <taxon>Bacteria</taxon>
        <taxon>Bacillati</taxon>
        <taxon>Actinomycetota</taxon>
        <taxon>Actinomycetes</taxon>
        <taxon>Micrococcales</taxon>
        <taxon>Microbacteriaceae</taxon>
        <taxon>Herbiconiux</taxon>
    </lineage>
</organism>
<feature type="compositionally biased region" description="Polar residues" evidence="2">
    <location>
        <begin position="487"/>
        <end position="499"/>
    </location>
</feature>
<feature type="compositionally biased region" description="Polar residues" evidence="2">
    <location>
        <begin position="264"/>
        <end position="273"/>
    </location>
</feature>
<proteinExistence type="inferred from homology"/>
<evidence type="ECO:0000259" key="3">
    <source>
        <dbReference type="SMART" id="SM00507"/>
    </source>
</evidence>
<dbReference type="GO" id="GO:0008270">
    <property type="term" value="F:zinc ion binding"/>
    <property type="evidence" value="ECO:0007669"/>
    <property type="project" value="InterPro"/>
</dbReference>
<dbReference type="GO" id="GO:0004519">
    <property type="term" value="F:endonuclease activity"/>
    <property type="evidence" value="ECO:0007669"/>
    <property type="project" value="InterPro"/>
</dbReference>
<dbReference type="EMBL" id="CP162511">
    <property type="protein sequence ID" value="XDI06786.1"/>
    <property type="molecule type" value="Genomic_DNA"/>
</dbReference>
<feature type="compositionally biased region" description="Pro residues" evidence="2">
    <location>
        <begin position="520"/>
        <end position="538"/>
    </location>
</feature>
<gene>
    <name evidence="4" type="ORF">ABFY20_06695</name>
</gene>
<evidence type="ECO:0000313" key="4">
    <source>
        <dbReference type="EMBL" id="XDI06786.1"/>
    </source>
</evidence>
<accession>A0AB39BL05</accession>